<proteinExistence type="predicted"/>
<evidence type="ECO:0000313" key="2">
    <source>
        <dbReference type="EMBL" id="RDD62661.1"/>
    </source>
</evidence>
<evidence type="ECO:0000313" key="3">
    <source>
        <dbReference type="Proteomes" id="UP000253941"/>
    </source>
</evidence>
<gene>
    <name evidence="2" type="ORF">DRB17_05730</name>
</gene>
<keyword evidence="3" id="KW-1185">Reference proteome</keyword>
<feature type="signal peptide" evidence="1">
    <location>
        <begin position="1"/>
        <end position="22"/>
    </location>
</feature>
<dbReference type="AlphaFoldDB" id="A0A369TBF2"/>
<evidence type="ECO:0000256" key="1">
    <source>
        <dbReference type="SAM" id="SignalP"/>
    </source>
</evidence>
<accession>A0A369TBF2</accession>
<dbReference type="RefSeq" id="WP_114581236.1">
    <property type="nucleotide sequence ID" value="NZ_QPMH01000004.1"/>
</dbReference>
<feature type="chain" id="PRO_5016645479" evidence="1">
    <location>
        <begin position="23"/>
        <end position="265"/>
    </location>
</feature>
<name>A0A369TBF2_9PROT</name>
<protein>
    <submittedName>
        <fullName evidence="2">Uncharacterized protein</fullName>
    </submittedName>
</protein>
<organism evidence="2 3">
    <name type="scientific">Ferruginivarius sediminum</name>
    <dbReference type="NCBI Taxonomy" id="2661937"/>
    <lineage>
        <taxon>Bacteria</taxon>
        <taxon>Pseudomonadati</taxon>
        <taxon>Pseudomonadota</taxon>
        <taxon>Alphaproteobacteria</taxon>
        <taxon>Rhodospirillales</taxon>
        <taxon>Rhodospirillaceae</taxon>
        <taxon>Ferruginivarius</taxon>
    </lineage>
</organism>
<dbReference type="EMBL" id="QPMH01000004">
    <property type="protein sequence ID" value="RDD62661.1"/>
    <property type="molecule type" value="Genomic_DNA"/>
</dbReference>
<reference evidence="2 3" key="1">
    <citation type="submission" date="2018-07" db="EMBL/GenBank/DDBJ databases">
        <title>Venubactetium sediminum gen. nov., sp. nov., isolated from a marine solar saltern.</title>
        <authorList>
            <person name="Wang S."/>
        </authorList>
    </citation>
    <scope>NUCLEOTIDE SEQUENCE [LARGE SCALE GENOMIC DNA]</scope>
    <source>
        <strain evidence="2 3">WD2A32</strain>
    </source>
</reference>
<dbReference type="Proteomes" id="UP000253941">
    <property type="component" value="Unassembled WGS sequence"/>
</dbReference>
<comment type="caution">
    <text evidence="2">The sequence shown here is derived from an EMBL/GenBank/DDBJ whole genome shotgun (WGS) entry which is preliminary data.</text>
</comment>
<keyword evidence="1" id="KW-0732">Signal</keyword>
<sequence length="265" mass="27302">MLRSLLLATVPMLAMPCSIALAQDATDASEPTTEELAAYGEALAWDAIWDVHDAAAMEQALEDAGAVLSSNALAEQVLSGNQAADATPERRATISDSFNDNTGVIGVNQNAGLLNNQGNVVAVAFAGADVGALRINDADVVQRLDANSLTTSIDRLSVGINNSFNNIVGILGVNQVAGNLNNQANVVALTFGADAGPAATLLSEAVLAQVGDEGDNELVENKPTENSIQTNNSFNNFTGVAQVNRVVGNFNQVANVLGVSVSPSR</sequence>